<dbReference type="OrthoDB" id="73743at2"/>
<dbReference type="InterPro" id="IPR050194">
    <property type="entry name" value="Glycosyltransferase_grp1"/>
</dbReference>
<dbReference type="EMBL" id="PXOH01000003">
    <property type="protein sequence ID" value="PSF38675.1"/>
    <property type="molecule type" value="Genomic_DNA"/>
</dbReference>
<dbReference type="RefSeq" id="WP_106455597.1">
    <property type="nucleotide sequence ID" value="NZ_PXOH01000003.1"/>
</dbReference>
<feature type="domain" description="Glycosyltransferase subfamily 4-like N-terminal" evidence="2">
    <location>
        <begin position="30"/>
        <end position="177"/>
    </location>
</feature>
<sequence>MKKIGIYRRVFPLVSETFISQQAEHLQRFEPTFISSTLVAQSRFASVSLCKNDFFKLKQLTYLLTRSPYLFSNLELLNKLSLIHAHFGIDGVYAMALAEKLKIPFLVTFHGYDITISRQSLWKTGKFLYYQLIFYEEQLKKQASAFIAVSSFIRDKLIEKGYSADKIYLHHIGVDTVRFSPTNTKADERYILCVGRHTEKKGIDTLLRAFALIARKHPNVTLIQVGKGSMTAYLHTLAKKLGISDRVRFLGAQKHDTVFKLMQNAEIFVLPSQTASNGDCEGLPIVINEASACGIPVVSTWHSGIPEAVKDGETGFLVAEKDSQSLACKMDILLSDRALAKKLGLRGREWMCDAFDIRQQTSKLEGIYDSFH</sequence>
<reference evidence="3 4" key="1">
    <citation type="submission" date="2018-03" db="EMBL/GenBank/DDBJ databases">
        <title>The ancient ancestry and fast evolution of plastids.</title>
        <authorList>
            <person name="Moore K.R."/>
            <person name="Magnabosco C."/>
            <person name="Momper L."/>
            <person name="Gold D.A."/>
            <person name="Bosak T."/>
            <person name="Fournier G.P."/>
        </authorList>
    </citation>
    <scope>NUCLEOTIDE SEQUENCE [LARGE SCALE GENOMIC DNA]</scope>
    <source>
        <strain evidence="3 4">CCALA 016</strain>
    </source>
</reference>
<keyword evidence="4" id="KW-1185">Reference proteome</keyword>
<dbReference type="Gene3D" id="3.40.50.2000">
    <property type="entry name" value="Glycogen Phosphorylase B"/>
    <property type="match status" value="2"/>
</dbReference>
<dbReference type="InterPro" id="IPR028098">
    <property type="entry name" value="Glyco_trans_4-like_N"/>
</dbReference>
<name>A0A2T1M217_9CHRO</name>
<evidence type="ECO:0000259" key="1">
    <source>
        <dbReference type="Pfam" id="PF00534"/>
    </source>
</evidence>
<dbReference type="Proteomes" id="UP000239001">
    <property type="component" value="Unassembled WGS sequence"/>
</dbReference>
<dbReference type="AlphaFoldDB" id="A0A2T1M217"/>
<proteinExistence type="predicted"/>
<keyword evidence="3" id="KW-0808">Transferase</keyword>
<dbReference type="SUPFAM" id="SSF53756">
    <property type="entry name" value="UDP-Glycosyltransferase/glycogen phosphorylase"/>
    <property type="match status" value="1"/>
</dbReference>
<accession>A0A2T1M217</accession>
<gene>
    <name evidence="3" type="ORF">C7H19_03980</name>
</gene>
<evidence type="ECO:0000313" key="4">
    <source>
        <dbReference type="Proteomes" id="UP000239001"/>
    </source>
</evidence>
<feature type="domain" description="Glycosyl transferase family 1" evidence="1">
    <location>
        <begin position="182"/>
        <end position="350"/>
    </location>
</feature>
<dbReference type="PANTHER" id="PTHR45947">
    <property type="entry name" value="SULFOQUINOVOSYL TRANSFERASE SQD2"/>
    <property type="match status" value="1"/>
</dbReference>
<dbReference type="GO" id="GO:0016757">
    <property type="term" value="F:glycosyltransferase activity"/>
    <property type="evidence" value="ECO:0007669"/>
    <property type="project" value="InterPro"/>
</dbReference>
<comment type="caution">
    <text evidence="3">The sequence shown here is derived from an EMBL/GenBank/DDBJ whole genome shotgun (WGS) entry which is preliminary data.</text>
</comment>
<dbReference type="InterPro" id="IPR001296">
    <property type="entry name" value="Glyco_trans_1"/>
</dbReference>
<dbReference type="PANTHER" id="PTHR45947:SF14">
    <property type="entry name" value="SLL1723 PROTEIN"/>
    <property type="match status" value="1"/>
</dbReference>
<dbReference type="Pfam" id="PF13439">
    <property type="entry name" value="Glyco_transf_4"/>
    <property type="match status" value="1"/>
</dbReference>
<reference evidence="3 4" key="2">
    <citation type="submission" date="2018-03" db="EMBL/GenBank/DDBJ databases">
        <authorList>
            <person name="Keele B.F."/>
        </authorList>
    </citation>
    <scope>NUCLEOTIDE SEQUENCE [LARGE SCALE GENOMIC DNA]</scope>
    <source>
        <strain evidence="3 4">CCALA 016</strain>
    </source>
</reference>
<dbReference type="Pfam" id="PF00534">
    <property type="entry name" value="Glycos_transf_1"/>
    <property type="match status" value="1"/>
</dbReference>
<protein>
    <submittedName>
        <fullName evidence="3">Glycosyl transferase family 1</fullName>
    </submittedName>
</protein>
<evidence type="ECO:0000259" key="2">
    <source>
        <dbReference type="Pfam" id="PF13439"/>
    </source>
</evidence>
<organism evidence="3 4">
    <name type="scientific">Aphanothece hegewaldii CCALA 016</name>
    <dbReference type="NCBI Taxonomy" id="2107694"/>
    <lineage>
        <taxon>Bacteria</taxon>
        <taxon>Bacillati</taxon>
        <taxon>Cyanobacteriota</taxon>
        <taxon>Cyanophyceae</taxon>
        <taxon>Oscillatoriophycideae</taxon>
        <taxon>Chroococcales</taxon>
        <taxon>Aphanothecaceae</taxon>
        <taxon>Aphanothece</taxon>
    </lineage>
</organism>
<evidence type="ECO:0000313" key="3">
    <source>
        <dbReference type="EMBL" id="PSF38675.1"/>
    </source>
</evidence>